<proteinExistence type="predicted"/>
<accession>A0A9N9B7K9</accession>
<reference evidence="1" key="1">
    <citation type="submission" date="2021-06" db="EMBL/GenBank/DDBJ databases">
        <authorList>
            <person name="Kallberg Y."/>
            <person name="Tangrot J."/>
            <person name="Rosling A."/>
        </authorList>
    </citation>
    <scope>NUCLEOTIDE SEQUENCE</scope>
    <source>
        <strain evidence="1">MA453B</strain>
    </source>
</reference>
<sequence>VGISLLLEEEVFDCSKILDKFYVYLIASLFLDVVEVLDCGSWVEISGKRLLREFDFGKRLSTKLDIEGGLACNLNKEELLVFK</sequence>
<keyword evidence="2" id="KW-1185">Reference proteome</keyword>
<organism evidence="1 2">
    <name type="scientific">Dentiscutata erythropus</name>
    <dbReference type="NCBI Taxonomy" id="1348616"/>
    <lineage>
        <taxon>Eukaryota</taxon>
        <taxon>Fungi</taxon>
        <taxon>Fungi incertae sedis</taxon>
        <taxon>Mucoromycota</taxon>
        <taxon>Glomeromycotina</taxon>
        <taxon>Glomeromycetes</taxon>
        <taxon>Diversisporales</taxon>
        <taxon>Gigasporaceae</taxon>
        <taxon>Dentiscutata</taxon>
    </lineage>
</organism>
<dbReference type="EMBL" id="CAJVPY010002369">
    <property type="protein sequence ID" value="CAG8558339.1"/>
    <property type="molecule type" value="Genomic_DNA"/>
</dbReference>
<comment type="caution">
    <text evidence="1">The sequence shown here is derived from an EMBL/GenBank/DDBJ whole genome shotgun (WGS) entry which is preliminary data.</text>
</comment>
<evidence type="ECO:0000313" key="2">
    <source>
        <dbReference type="Proteomes" id="UP000789405"/>
    </source>
</evidence>
<evidence type="ECO:0000313" key="1">
    <source>
        <dbReference type="EMBL" id="CAG8558339.1"/>
    </source>
</evidence>
<dbReference type="Proteomes" id="UP000789405">
    <property type="component" value="Unassembled WGS sequence"/>
</dbReference>
<dbReference type="AlphaFoldDB" id="A0A9N9B7K9"/>
<protein>
    <submittedName>
        <fullName evidence="1">17471_t:CDS:1</fullName>
    </submittedName>
</protein>
<gene>
    <name evidence="1" type="ORF">DERYTH_LOCUS5612</name>
</gene>
<feature type="non-terminal residue" evidence="1">
    <location>
        <position position="83"/>
    </location>
</feature>
<name>A0A9N9B7K9_9GLOM</name>